<dbReference type="InterPro" id="IPR035996">
    <property type="entry name" value="4pyrrol_Methylase_sf"/>
</dbReference>
<evidence type="ECO:0000259" key="8">
    <source>
        <dbReference type="Pfam" id="PF00590"/>
    </source>
</evidence>
<dbReference type="InterPro" id="IPR000878">
    <property type="entry name" value="4pyrrol_Mease"/>
</dbReference>
<name>A0A1W1WGY8_SULTA</name>
<dbReference type="GO" id="GO:0032259">
    <property type="term" value="P:methylation"/>
    <property type="evidence" value="ECO:0007669"/>
    <property type="project" value="UniProtKB-KW"/>
</dbReference>
<dbReference type="InterPro" id="IPR003043">
    <property type="entry name" value="Uropor_MeTrfase_CS"/>
</dbReference>
<dbReference type="EMBL" id="FWWY01000001">
    <property type="protein sequence ID" value="SMC05574.1"/>
    <property type="molecule type" value="Genomic_DNA"/>
</dbReference>
<comment type="similarity">
    <text evidence="2 7">Belongs to the precorrin methyltransferase family.</text>
</comment>
<dbReference type="PROSITE" id="PS00839">
    <property type="entry name" value="SUMT_1"/>
    <property type="match status" value="1"/>
</dbReference>
<dbReference type="InterPro" id="IPR014776">
    <property type="entry name" value="4pyrrole_Mease_sub2"/>
</dbReference>
<reference evidence="10" key="1">
    <citation type="submission" date="2017-04" db="EMBL/GenBank/DDBJ databases">
        <authorList>
            <person name="Varghese N."/>
            <person name="Submissions S."/>
        </authorList>
    </citation>
    <scope>NUCLEOTIDE SEQUENCE [LARGE SCALE GENOMIC DNA]</scope>
    <source>
        <strain evidence="10">DSM 9293</strain>
    </source>
</reference>
<evidence type="ECO:0000256" key="7">
    <source>
        <dbReference type="RuleBase" id="RU003960"/>
    </source>
</evidence>
<dbReference type="SUPFAM" id="SSF53790">
    <property type="entry name" value="Tetrapyrrole methylase"/>
    <property type="match status" value="1"/>
</dbReference>
<dbReference type="NCBIfam" id="TIGR01465">
    <property type="entry name" value="cobM_cbiF"/>
    <property type="match status" value="1"/>
</dbReference>
<dbReference type="PANTHER" id="PTHR45790">
    <property type="entry name" value="SIROHEME SYNTHASE-RELATED"/>
    <property type="match status" value="1"/>
</dbReference>
<accession>A0A1W1WGY8</accession>
<proteinExistence type="inferred from homology"/>
<protein>
    <submittedName>
        <fullName evidence="9">Precorrin-4/cobalt-precorrin-4 C11-methyltransferase</fullName>
    </submittedName>
</protein>
<comment type="pathway">
    <text evidence="1">Cofactor biosynthesis; adenosylcobalamin biosynthesis.</text>
</comment>
<feature type="domain" description="Tetrapyrrole methylase" evidence="8">
    <location>
        <begin position="8"/>
        <end position="215"/>
    </location>
</feature>
<keyword evidence="10" id="KW-1185">Reference proteome</keyword>
<sequence length="268" mass="29383">MKEIKPGTVYIIGAGPGDPELLTVRGMHILQQADTVIYADSLIDKQILSYCRSSAHIVTSSDHHLDEIIGVMVQAVQQHHVVARLHSGDPAVYGAIAEQMRALATHHIPFEVIPGVSSVFAAASTLKKELTVPGKSQTLILTRVEGRASELPQGASLSHLARFPATLAIFLSAALAGKVTRELLDAGFKESDPLVVAYKVTWPDEEIIWSTVKTLSEDLRHHRIHRHALILAGPAIEEYASDIRSRLYDPAFSHLFRQPQEDKRGTTT</sequence>
<evidence type="ECO:0000313" key="10">
    <source>
        <dbReference type="Proteomes" id="UP000192660"/>
    </source>
</evidence>
<dbReference type="InterPro" id="IPR050161">
    <property type="entry name" value="Siro_Cobalamin_biosynth"/>
</dbReference>
<keyword evidence="3" id="KW-0169">Cobalamin biosynthesis</keyword>
<dbReference type="CDD" id="cd11641">
    <property type="entry name" value="Precorrin-4_C11-MT"/>
    <property type="match status" value="1"/>
</dbReference>
<dbReference type="PROSITE" id="PS00840">
    <property type="entry name" value="SUMT_2"/>
    <property type="match status" value="1"/>
</dbReference>
<evidence type="ECO:0000256" key="3">
    <source>
        <dbReference type="ARBA" id="ARBA00022573"/>
    </source>
</evidence>
<evidence type="ECO:0000256" key="2">
    <source>
        <dbReference type="ARBA" id="ARBA00005879"/>
    </source>
</evidence>
<gene>
    <name evidence="9" type="ORF">SAMN00768000_2319</name>
</gene>
<dbReference type="Gene3D" id="3.40.1010.10">
    <property type="entry name" value="Cobalt-precorrin-4 Transmethylase, Domain 1"/>
    <property type="match status" value="1"/>
</dbReference>
<keyword evidence="4 7" id="KW-0489">Methyltransferase</keyword>
<dbReference type="STRING" id="28034.BFX07_08635"/>
<dbReference type="RefSeq" id="WP_020373880.1">
    <property type="nucleotide sequence ID" value="NZ_FWWY01000001.1"/>
</dbReference>
<dbReference type="GO" id="GO:0046026">
    <property type="term" value="F:precorrin-4 C11-methyltransferase activity"/>
    <property type="evidence" value="ECO:0007669"/>
    <property type="project" value="InterPro"/>
</dbReference>
<dbReference type="InterPro" id="IPR014777">
    <property type="entry name" value="4pyrrole_Mease_sub1"/>
</dbReference>
<dbReference type="GO" id="GO:0009236">
    <property type="term" value="P:cobalamin biosynthetic process"/>
    <property type="evidence" value="ECO:0007669"/>
    <property type="project" value="UniProtKB-UniPathway"/>
</dbReference>
<evidence type="ECO:0000313" key="9">
    <source>
        <dbReference type="EMBL" id="SMC05574.1"/>
    </source>
</evidence>
<dbReference type="Pfam" id="PF00590">
    <property type="entry name" value="TP_methylase"/>
    <property type="match status" value="1"/>
</dbReference>
<organism evidence="9 10">
    <name type="scientific">Sulfobacillus thermosulfidooxidans (strain DSM 9293 / VKM B-1269 / AT-1)</name>
    <dbReference type="NCBI Taxonomy" id="929705"/>
    <lineage>
        <taxon>Bacteria</taxon>
        <taxon>Bacillati</taxon>
        <taxon>Bacillota</taxon>
        <taxon>Clostridia</taxon>
        <taxon>Eubacteriales</taxon>
        <taxon>Clostridiales Family XVII. Incertae Sedis</taxon>
        <taxon>Sulfobacillus</taxon>
    </lineage>
</organism>
<evidence type="ECO:0000256" key="5">
    <source>
        <dbReference type="ARBA" id="ARBA00022679"/>
    </source>
</evidence>
<keyword evidence="5 7" id="KW-0808">Transferase</keyword>
<keyword evidence="6" id="KW-0949">S-adenosyl-L-methionine</keyword>
<evidence type="ECO:0000256" key="6">
    <source>
        <dbReference type="ARBA" id="ARBA00022691"/>
    </source>
</evidence>
<dbReference type="AlphaFoldDB" id="A0A1W1WGY8"/>
<dbReference type="OrthoDB" id="9815856at2"/>
<dbReference type="PANTHER" id="PTHR45790:SF4">
    <property type="entry name" value="COBALT-PRECORRIN-4 C(11)-METHYLTRANSFERASE"/>
    <property type="match status" value="1"/>
</dbReference>
<dbReference type="UniPathway" id="UPA00148"/>
<dbReference type="InterPro" id="IPR006362">
    <property type="entry name" value="Cbl_synth_CobM/CibF"/>
</dbReference>
<evidence type="ECO:0000256" key="4">
    <source>
        <dbReference type="ARBA" id="ARBA00022603"/>
    </source>
</evidence>
<dbReference type="Proteomes" id="UP000192660">
    <property type="component" value="Unassembled WGS sequence"/>
</dbReference>
<evidence type="ECO:0000256" key="1">
    <source>
        <dbReference type="ARBA" id="ARBA00004953"/>
    </source>
</evidence>
<dbReference type="Gene3D" id="3.30.950.10">
    <property type="entry name" value="Methyltransferase, Cobalt-precorrin-4 Transmethylase, Domain 2"/>
    <property type="match status" value="1"/>
</dbReference>